<evidence type="ECO:0000256" key="5">
    <source>
        <dbReference type="ARBA" id="ARBA00022692"/>
    </source>
</evidence>
<evidence type="ECO:0000256" key="7">
    <source>
        <dbReference type="ARBA" id="ARBA00022989"/>
    </source>
</evidence>
<protein>
    <recommendedName>
        <fullName evidence="11">ATP synthase complex subunit 8</fullName>
    </recommendedName>
</protein>
<geneLocation type="mitochondrion" evidence="14"/>
<dbReference type="GO" id="GO:0015078">
    <property type="term" value="F:proton transmembrane transporter activity"/>
    <property type="evidence" value="ECO:0007669"/>
    <property type="project" value="InterPro"/>
</dbReference>
<evidence type="ECO:0000256" key="8">
    <source>
        <dbReference type="ARBA" id="ARBA00023065"/>
    </source>
</evidence>
<feature type="region of interest" description="Disordered" evidence="12">
    <location>
        <begin position="31"/>
        <end position="57"/>
    </location>
</feature>
<keyword evidence="9 11" id="KW-0496">Mitochondrion</keyword>
<sequence length="57" mass="6551">MPQLDFSWWLVNFLLIWSAVIITFIVISNNTSSQENSTPSGDSQSLQKTTTEWQWSS</sequence>
<dbReference type="GO" id="GO:0015986">
    <property type="term" value="P:proton motive force-driven ATP synthesis"/>
    <property type="evidence" value="ECO:0007669"/>
    <property type="project" value="InterPro"/>
</dbReference>
<evidence type="ECO:0000313" key="14">
    <source>
        <dbReference type="EMBL" id="AAG47333.1"/>
    </source>
</evidence>
<comment type="similarity">
    <text evidence="2 11">Belongs to the ATPase protein 8 family.</text>
</comment>
<keyword evidence="4 11" id="KW-0138">CF(0)</keyword>
<name>Q8WFI9_9ECHN</name>
<organism evidence="14">
    <name type="scientific">Astropyga pulvinata</name>
    <dbReference type="NCBI Taxonomy" id="105629"/>
    <lineage>
        <taxon>Eukaryota</taxon>
        <taxon>Metazoa</taxon>
        <taxon>Echinodermata</taxon>
        <taxon>Eleutherozoa</taxon>
        <taxon>Echinozoa</taxon>
        <taxon>Echinoidea</taxon>
        <taxon>Euechinoidea</taxon>
        <taxon>Acroechinoidea</taxon>
        <taxon>Diadematoida</taxon>
        <taxon>Diadematidae</taxon>
        <taxon>Astropyga</taxon>
    </lineage>
</organism>
<evidence type="ECO:0000256" key="6">
    <source>
        <dbReference type="ARBA" id="ARBA00022781"/>
    </source>
</evidence>
<evidence type="ECO:0000256" key="13">
    <source>
        <dbReference type="SAM" id="Phobius"/>
    </source>
</evidence>
<dbReference type="AlphaFoldDB" id="Q8WFI9"/>
<evidence type="ECO:0000256" key="3">
    <source>
        <dbReference type="ARBA" id="ARBA00022448"/>
    </source>
</evidence>
<evidence type="ECO:0000256" key="12">
    <source>
        <dbReference type="SAM" id="MobiDB-lite"/>
    </source>
</evidence>
<evidence type="ECO:0000256" key="11">
    <source>
        <dbReference type="RuleBase" id="RU003661"/>
    </source>
</evidence>
<comment type="subcellular location">
    <subcellularLocation>
        <location evidence="1 11">Mitochondrion membrane</location>
        <topology evidence="1 11">Single-pass membrane protein</topology>
    </subcellularLocation>
</comment>
<dbReference type="GO" id="GO:0045259">
    <property type="term" value="C:proton-transporting ATP synthase complex"/>
    <property type="evidence" value="ECO:0007669"/>
    <property type="project" value="UniProtKB-KW"/>
</dbReference>
<feature type="transmembrane region" description="Helical" evidence="13">
    <location>
        <begin position="6"/>
        <end position="27"/>
    </location>
</feature>
<keyword evidence="3 11" id="KW-0813">Transport</keyword>
<keyword evidence="5 11" id="KW-0812">Transmembrane</keyword>
<proteinExistence type="inferred from homology"/>
<dbReference type="GO" id="GO:0031966">
    <property type="term" value="C:mitochondrial membrane"/>
    <property type="evidence" value="ECO:0007669"/>
    <property type="project" value="UniProtKB-SubCell"/>
</dbReference>
<dbReference type="EMBL" id="AY013236">
    <property type="protein sequence ID" value="AAG47333.1"/>
    <property type="molecule type" value="Genomic_DNA"/>
</dbReference>
<evidence type="ECO:0000256" key="2">
    <source>
        <dbReference type="ARBA" id="ARBA00008892"/>
    </source>
</evidence>
<dbReference type="Pfam" id="PF00895">
    <property type="entry name" value="ATP-synt_8"/>
    <property type="match status" value="1"/>
</dbReference>
<accession>Q8WFI9</accession>
<keyword evidence="10 13" id="KW-0472">Membrane</keyword>
<reference evidence="14" key="1">
    <citation type="journal article" date="2001" name="Evolution">
        <title>Population structure and speciation in tropical seas: global phylogeography of the sea urchin Diadema.</title>
        <authorList>
            <person name="Lessios H.A."/>
            <person name="Kessing B.D."/>
            <person name="Pearse J.S."/>
        </authorList>
    </citation>
    <scope>NUCLEOTIDE SEQUENCE</scope>
    <source>
        <strain evidence="14">ASP58</strain>
    </source>
</reference>
<dbReference type="InterPro" id="IPR001421">
    <property type="entry name" value="ATP8_metazoa"/>
</dbReference>
<keyword evidence="6 11" id="KW-0375">Hydrogen ion transport</keyword>
<keyword evidence="8 11" id="KW-0406">Ion transport</keyword>
<evidence type="ECO:0000256" key="4">
    <source>
        <dbReference type="ARBA" id="ARBA00022547"/>
    </source>
</evidence>
<evidence type="ECO:0000256" key="10">
    <source>
        <dbReference type="ARBA" id="ARBA00023136"/>
    </source>
</evidence>
<keyword evidence="7 13" id="KW-1133">Transmembrane helix</keyword>
<evidence type="ECO:0000256" key="1">
    <source>
        <dbReference type="ARBA" id="ARBA00004304"/>
    </source>
</evidence>
<evidence type="ECO:0000256" key="9">
    <source>
        <dbReference type="ARBA" id="ARBA00023128"/>
    </source>
</evidence>